<dbReference type="Proteomes" id="UP000561681">
    <property type="component" value="Unassembled WGS sequence"/>
</dbReference>
<accession>A0A7W7IUQ1</accession>
<protein>
    <submittedName>
        <fullName evidence="6">Leucine-rich repeat (LRR) protein</fullName>
    </submittedName>
</protein>
<evidence type="ECO:0000256" key="2">
    <source>
        <dbReference type="ARBA" id="ARBA00022729"/>
    </source>
</evidence>
<comment type="caution">
    <text evidence="6">The sequence shown here is derived from an EMBL/GenBank/DDBJ whole genome shotgun (WGS) entry which is preliminary data.</text>
</comment>
<evidence type="ECO:0000256" key="4">
    <source>
        <dbReference type="SAM" id="SignalP"/>
    </source>
</evidence>
<name>A0A7W7IUQ1_9FLAO</name>
<proteinExistence type="predicted"/>
<evidence type="ECO:0000313" key="7">
    <source>
        <dbReference type="Proteomes" id="UP000561681"/>
    </source>
</evidence>
<keyword evidence="1" id="KW-0433">Leucine-rich repeat</keyword>
<dbReference type="PANTHER" id="PTHR47566:SF1">
    <property type="entry name" value="PROTEIN NUD1"/>
    <property type="match status" value="1"/>
</dbReference>
<dbReference type="InterPro" id="IPR008979">
    <property type="entry name" value="Galactose-bd-like_sf"/>
</dbReference>
<gene>
    <name evidence="6" type="ORF">HNP37_000707</name>
</gene>
<dbReference type="PANTHER" id="PTHR47566">
    <property type="match status" value="1"/>
</dbReference>
<keyword evidence="2 4" id="KW-0732">Signal</keyword>
<evidence type="ECO:0000313" key="6">
    <source>
        <dbReference type="EMBL" id="MBB4800668.1"/>
    </source>
</evidence>
<dbReference type="Pfam" id="PF18962">
    <property type="entry name" value="Por_Secre_tail"/>
    <property type="match status" value="1"/>
</dbReference>
<dbReference type="PROSITE" id="PS51450">
    <property type="entry name" value="LRR"/>
    <property type="match status" value="1"/>
</dbReference>
<dbReference type="NCBIfam" id="TIGR04183">
    <property type="entry name" value="Por_Secre_tail"/>
    <property type="match status" value="1"/>
</dbReference>
<dbReference type="SUPFAM" id="SSF49785">
    <property type="entry name" value="Galactose-binding domain-like"/>
    <property type="match status" value="1"/>
</dbReference>
<dbReference type="SUPFAM" id="SSF52058">
    <property type="entry name" value="L domain-like"/>
    <property type="match status" value="5"/>
</dbReference>
<reference evidence="6 7" key="1">
    <citation type="submission" date="2020-08" db="EMBL/GenBank/DDBJ databases">
        <title>Functional genomics of gut bacteria from endangered species of beetles.</title>
        <authorList>
            <person name="Carlos-Shanley C."/>
        </authorList>
    </citation>
    <scope>NUCLEOTIDE SEQUENCE [LARGE SCALE GENOMIC DNA]</scope>
    <source>
        <strain evidence="6 7">S00142</strain>
    </source>
</reference>
<dbReference type="Gene3D" id="2.60.120.260">
    <property type="entry name" value="Galactose-binding domain-like"/>
    <property type="match status" value="1"/>
</dbReference>
<keyword evidence="3" id="KW-0677">Repeat</keyword>
<dbReference type="InterPro" id="IPR026444">
    <property type="entry name" value="Secre_tail"/>
</dbReference>
<keyword evidence="7" id="KW-1185">Reference proteome</keyword>
<dbReference type="RefSeq" id="WP_184158491.1">
    <property type="nucleotide sequence ID" value="NZ_JACHLD010000001.1"/>
</dbReference>
<feature type="domain" description="Secretion system C-terminal sorting" evidence="5">
    <location>
        <begin position="1383"/>
        <end position="1453"/>
    </location>
</feature>
<organism evidence="6 7">
    <name type="scientific">Flavobacterium nitrogenifigens</name>
    <dbReference type="NCBI Taxonomy" id="1617283"/>
    <lineage>
        <taxon>Bacteria</taxon>
        <taxon>Pseudomonadati</taxon>
        <taxon>Bacteroidota</taxon>
        <taxon>Flavobacteriia</taxon>
        <taxon>Flavobacteriales</taxon>
        <taxon>Flavobacteriaceae</taxon>
        <taxon>Flavobacterium</taxon>
    </lineage>
</organism>
<sequence>MKTKLLLLLLLVNFSFYAQTNLVSNGDFETWTPTSQPTDWFRISNGLLYQDSDAQKGSSSTKMEITSGTIHNMYSSPFATQSGKTYRVTMYHKLVSGTITSVELSLTKTDVFKTPITKKEETTSLNSAWQKIEFEYVATTTQNAEISIWIKGTTATQILVDNVSIVDVAEIGPKYTLIPDVNFENKLISLGYDSGAPDGQVHTANISGVTDLYLSFDSITDLTGIEDFTSLTSLKSYYNNITTVDLSKNLALKEIRFDGLKQSTLNVSSNINLEKLSLVRTSLSSIDVTANVNLQELVISSGGYNTGEEGSGLFTSLDLSHNPNLKIFECNGQKLPNFDFSSHPQLESISFDASRATSFDFSANIALKSLSINNSFLLENIDLSNNINLRELYISNTKIINLDLSHNPAMRLLRCTDAKSLETINLKNGNNAIINPSNLYLTQTPSLHCILVDDPVYSESNWSVSKESWVHYSSVCQTPQYTTIPDVEFEKVLMLKRYDGVLDGKVLTSRIASVKELDLKYSTYDKISDLTGIEGFTALEKLTVPPHDLLNLDLSKNIALKTLNCSGVNLNALDITNNINLVTLDCGNNNLSTLNLTKNIALNELNISSNEFKNIDLSENKALVKLILMNNNFTTVDLSKNTNLNYLDSRLNYQLKCVQVAEVDYALKNWSIYKEAITSFNLDCNEYTLIPDDNFEQKLIDLGIDKDGKNGKVVTSSIAGVTSLDVQSSSIKDLTGIQDFTSLTYLNCSTNVLTSLDLSKNTLLEKLYAQKNELTSLNTSANKSLKVLNLGTNKLSSLDISALTKLEQLNVSSNALTTLNVSASKALASLNCGNNKLTSLNLTANTALTTLYCFNNQITSLDVSSNVLLENFMCQTNKLTTLNVSKNTALIMLDCFENQITSLDISNNPKITELACNNNLLTSLNLKNGNNTKLDLTFSNFKNNAKLTCIEVDSESYSTTNWSAIKDATANYNVDCRPYTLIPDAAFEDKLIALQIDKDGKNGKVVTSSIASVTSLNISSSAIKDLTGIQDFVSLKALNCSTNQLTAINLVNNLSLTELNASNNALTNLDITKNLSLASLDCSYNTLTNIEVSKNTALATLNVSYNALTTLDVSKNKALTALNVSNNNLNSLNVKNGFNTNMDWFSVNFTKNASLGCIQVDNAKYSNDEWNGKLDKTSYFTEDCNTFTLIPDSNFEDELIALKIDIDGKNGKVLTSTISNVKDLNVQLSDIKDLTGIQDFTSLEFLNCQFNLLTSLNVSKNSKLIELYTHGNELTTLDVSANTALTTLQANKNKITALDLSKNSKLVYVNVMENALKTLNLKNGNNSNFTGALLNKNTSLTCITVDNPSFAASSSVFFKDTAATYSATCTLGIEDSVFSKATVFPNPTKGEVNINNVSLEKATVYNSLGQLVKTFVFNNGETSNTINLSGLPRGVYFVYLISGDAASAKKIIVE</sequence>
<evidence type="ECO:0000256" key="3">
    <source>
        <dbReference type="ARBA" id="ARBA00022737"/>
    </source>
</evidence>
<feature type="signal peptide" evidence="4">
    <location>
        <begin position="1"/>
        <end position="20"/>
    </location>
</feature>
<dbReference type="Gene3D" id="3.80.10.10">
    <property type="entry name" value="Ribonuclease Inhibitor"/>
    <property type="match status" value="5"/>
</dbReference>
<dbReference type="InterPro" id="IPR001611">
    <property type="entry name" value="Leu-rich_rpt"/>
</dbReference>
<evidence type="ECO:0000256" key="1">
    <source>
        <dbReference type="ARBA" id="ARBA00022614"/>
    </source>
</evidence>
<dbReference type="EMBL" id="JACHLD010000001">
    <property type="protein sequence ID" value="MBB4800668.1"/>
    <property type="molecule type" value="Genomic_DNA"/>
</dbReference>
<evidence type="ECO:0000259" key="5">
    <source>
        <dbReference type="Pfam" id="PF18962"/>
    </source>
</evidence>
<dbReference type="InterPro" id="IPR052574">
    <property type="entry name" value="CDIRP"/>
</dbReference>
<feature type="chain" id="PRO_5031261410" evidence="4">
    <location>
        <begin position="21"/>
        <end position="1454"/>
    </location>
</feature>
<dbReference type="GO" id="GO:0035591">
    <property type="term" value="F:signaling adaptor activity"/>
    <property type="evidence" value="ECO:0007669"/>
    <property type="project" value="TreeGrafter"/>
</dbReference>
<dbReference type="InterPro" id="IPR032675">
    <property type="entry name" value="LRR_dom_sf"/>
</dbReference>